<keyword evidence="4" id="KW-0479">Metal-binding</keyword>
<dbReference type="NCBIfam" id="TIGR02046">
    <property type="entry name" value="sdhC_b558_fam"/>
    <property type="match status" value="1"/>
</dbReference>
<evidence type="ECO:0000256" key="8">
    <source>
        <dbReference type="SAM" id="Phobius"/>
    </source>
</evidence>
<evidence type="ECO:0000256" key="7">
    <source>
        <dbReference type="ARBA" id="ARBA00023136"/>
    </source>
</evidence>
<evidence type="ECO:0000256" key="4">
    <source>
        <dbReference type="ARBA" id="ARBA00022723"/>
    </source>
</evidence>
<feature type="transmembrane region" description="Helical" evidence="8">
    <location>
        <begin position="74"/>
        <end position="95"/>
    </location>
</feature>
<dbReference type="PATRIC" id="fig|1073571.4.peg.6034"/>
<proteinExistence type="predicted"/>
<evidence type="ECO:0000256" key="2">
    <source>
        <dbReference type="ARBA" id="ARBA00022617"/>
    </source>
</evidence>
<dbReference type="GO" id="GO:0046872">
    <property type="term" value="F:metal ion binding"/>
    <property type="evidence" value="ECO:0007669"/>
    <property type="project" value="UniProtKB-KW"/>
</dbReference>
<evidence type="ECO:0000313" key="10">
    <source>
        <dbReference type="Proteomes" id="UP000033163"/>
    </source>
</evidence>
<dbReference type="HOGENOM" id="CLU_078991_0_0_9"/>
<dbReference type="EMBL" id="LN831776">
    <property type="protein sequence ID" value="CQR58011.1"/>
    <property type="molecule type" value="Genomic_DNA"/>
</dbReference>
<reference evidence="10" key="1">
    <citation type="submission" date="2015-03" db="EMBL/GenBank/DDBJ databases">
        <authorList>
            <person name="Wibberg D."/>
        </authorList>
    </citation>
    <scope>NUCLEOTIDE SEQUENCE [LARGE SCALE GENOMIC DNA]</scope>
</reference>
<dbReference type="Proteomes" id="UP000033163">
    <property type="component" value="Chromosome I"/>
</dbReference>
<feature type="transmembrane region" description="Helical" evidence="8">
    <location>
        <begin position="206"/>
        <end position="233"/>
    </location>
</feature>
<dbReference type="Gene3D" id="1.20.1300.10">
    <property type="entry name" value="Fumarate reductase/succinate dehydrogenase, transmembrane subunit"/>
    <property type="match status" value="1"/>
</dbReference>
<comment type="subcellular location">
    <subcellularLocation>
        <location evidence="1">Membrane</location>
    </subcellularLocation>
</comment>
<dbReference type="InterPro" id="IPR034804">
    <property type="entry name" value="SQR/QFR_C/D"/>
</dbReference>
<dbReference type="InterPro" id="IPR011138">
    <property type="entry name" value="Cytochrome_b-558"/>
</dbReference>
<keyword evidence="6" id="KW-0408">Iron</keyword>
<evidence type="ECO:0000256" key="3">
    <source>
        <dbReference type="ARBA" id="ARBA00022692"/>
    </source>
</evidence>
<feature type="transmembrane region" description="Helical" evidence="8">
    <location>
        <begin position="245"/>
        <end position="265"/>
    </location>
</feature>
<evidence type="ECO:0000313" key="9">
    <source>
        <dbReference type="EMBL" id="CQR58011.1"/>
    </source>
</evidence>
<keyword evidence="5 8" id="KW-1133">Transmembrane helix</keyword>
<name>A0A0E4CYY8_9BACL</name>
<feature type="transmembrane region" description="Helical" evidence="8">
    <location>
        <begin position="158"/>
        <end position="176"/>
    </location>
</feature>
<dbReference type="STRING" id="483937.AMQ84_12125"/>
<dbReference type="CDD" id="cd03497">
    <property type="entry name" value="SQR_TypeB_1_TM"/>
    <property type="match status" value="1"/>
</dbReference>
<gene>
    <name evidence="9" type="ORF">PRIO_5624</name>
</gene>
<evidence type="ECO:0000256" key="1">
    <source>
        <dbReference type="ARBA" id="ARBA00004370"/>
    </source>
</evidence>
<dbReference type="Pfam" id="PF01127">
    <property type="entry name" value="Sdh_cyt"/>
    <property type="match status" value="1"/>
</dbReference>
<dbReference type="KEGG" id="pri:PRIO_5624"/>
<keyword evidence="7 8" id="KW-0472">Membrane</keyword>
<dbReference type="InterPro" id="IPR000701">
    <property type="entry name" value="SuccDH_FuR_B_TM-su"/>
</dbReference>
<evidence type="ECO:0000256" key="6">
    <source>
        <dbReference type="ARBA" id="ARBA00023004"/>
    </source>
</evidence>
<evidence type="ECO:0000256" key="5">
    <source>
        <dbReference type="ARBA" id="ARBA00022989"/>
    </source>
</evidence>
<keyword evidence="3 8" id="KW-0812">Transmembrane</keyword>
<dbReference type="SUPFAM" id="SSF81343">
    <property type="entry name" value="Fumarate reductase respiratory complex transmembrane subunits"/>
    <property type="match status" value="1"/>
</dbReference>
<organism evidence="9 10">
    <name type="scientific">Paenibacillus riograndensis SBR5</name>
    <dbReference type="NCBI Taxonomy" id="1073571"/>
    <lineage>
        <taxon>Bacteria</taxon>
        <taxon>Bacillati</taxon>
        <taxon>Bacillota</taxon>
        <taxon>Bacilli</taxon>
        <taxon>Bacillales</taxon>
        <taxon>Paenibacillaceae</taxon>
        <taxon>Paenibacillus</taxon>
        <taxon>Paenibacillus sonchi group</taxon>
    </lineage>
</organism>
<feature type="transmembrane region" description="Helical" evidence="8">
    <location>
        <begin position="115"/>
        <end position="137"/>
    </location>
</feature>
<dbReference type="AlphaFoldDB" id="A0A0E4CYY8"/>
<protein>
    <submittedName>
        <fullName evidence="9">Succinate dehydrogenase subunit C</fullName>
    </submittedName>
</protein>
<keyword evidence="2" id="KW-0349">Heme</keyword>
<dbReference type="GO" id="GO:0016020">
    <property type="term" value="C:membrane"/>
    <property type="evidence" value="ECO:0007669"/>
    <property type="project" value="UniProtKB-SubCell"/>
</dbReference>
<sequence length="284" mass="32026">MKSDTRYSHIVNVAAKSGKIMNYGENRHFAGFPKPLTPCFNCTPGSVCSLMKTLFYIGKGTLCMRGFYSRKIHSLLGVIPLGFFFLEHMLTNFSAVEGGASGFTDSVLWLNSLPLVFFLELFGIWLPLLYHGVYGLYIAYQSKPNLNRFNLERNWRYTLQRISGVITFIFIVWHLYDTRVQVALGNVKHEELGGVMHNIVTQPLLLMVYIIGVLAACFHFANGLWSFLISWGITVGPRSQRVSSVICLGLFVIVSFMFLFSLVTFRDSEFQAAASAVQSLRSLI</sequence>
<dbReference type="InterPro" id="IPR016002">
    <property type="entry name" value="Succ_DH_cyt_b558_Firmicute"/>
</dbReference>
<accession>A0A0E4CYY8</accession>